<proteinExistence type="predicted"/>
<organism evidence="4">
    <name type="scientific">Tetraselmis sp. GSL018</name>
    <dbReference type="NCBI Taxonomy" id="582737"/>
    <lineage>
        <taxon>Eukaryota</taxon>
        <taxon>Viridiplantae</taxon>
        <taxon>Chlorophyta</taxon>
        <taxon>core chlorophytes</taxon>
        <taxon>Chlorodendrophyceae</taxon>
        <taxon>Chlorodendrales</taxon>
        <taxon>Chlorodendraceae</taxon>
        <taxon>Tetraselmis</taxon>
    </lineage>
</organism>
<dbReference type="GO" id="GO:0010142">
    <property type="term" value="P:farnesyl diphosphate biosynthetic process, mevalonate pathway"/>
    <property type="evidence" value="ECO:0007669"/>
    <property type="project" value="InterPro"/>
</dbReference>
<evidence type="ECO:0000313" key="4">
    <source>
        <dbReference type="EMBL" id="JAC59740.1"/>
    </source>
</evidence>
<dbReference type="Gene3D" id="3.40.47.10">
    <property type="match status" value="1"/>
</dbReference>
<dbReference type="GO" id="GO:0004421">
    <property type="term" value="F:hydroxymethylglutaryl-CoA synthase activity"/>
    <property type="evidence" value="ECO:0007669"/>
    <property type="project" value="InterPro"/>
</dbReference>
<dbReference type="GO" id="GO:0006084">
    <property type="term" value="P:acetyl-CoA metabolic process"/>
    <property type="evidence" value="ECO:0007669"/>
    <property type="project" value="InterPro"/>
</dbReference>
<evidence type="ECO:0000259" key="3">
    <source>
        <dbReference type="Pfam" id="PF08540"/>
    </source>
</evidence>
<feature type="non-terminal residue" evidence="4">
    <location>
        <position position="1"/>
    </location>
</feature>
<reference evidence="4" key="1">
    <citation type="submission" date="2014-05" db="EMBL/GenBank/DDBJ databases">
        <title>The transcriptome of the halophilic microalga Tetraselmis sp. GSL018 isolated from the Great Salt Lake, Utah.</title>
        <authorList>
            <person name="Jinkerson R.E."/>
            <person name="D'Adamo S."/>
            <person name="Posewitz M.C."/>
        </authorList>
    </citation>
    <scope>NUCLEOTIDE SEQUENCE</scope>
    <source>
        <strain evidence="4">GSL018</strain>
    </source>
</reference>
<evidence type="ECO:0000256" key="1">
    <source>
        <dbReference type="SAM" id="MobiDB-lite"/>
    </source>
</evidence>
<dbReference type="InterPro" id="IPR013746">
    <property type="entry name" value="HMG_CoA_synt_C_dom"/>
</dbReference>
<dbReference type="Pfam" id="PF08540">
    <property type="entry name" value="HMG_CoA_synt_C"/>
    <property type="match status" value="1"/>
</dbReference>
<keyword evidence="2" id="KW-0812">Transmembrane</keyword>
<keyword evidence="2" id="KW-1133">Transmembrane helix</keyword>
<feature type="compositionally biased region" description="Basic residues" evidence="1">
    <location>
        <begin position="146"/>
        <end position="155"/>
    </location>
</feature>
<gene>
    <name evidence="4" type="ORF">TSPGSL018_30729</name>
</gene>
<name>A0A061QMR7_9CHLO</name>
<keyword evidence="2" id="KW-0472">Membrane</keyword>
<feature type="domain" description="Hydroxymethylglutaryl-coenzyme A synthase C-terminal" evidence="3">
    <location>
        <begin position="5"/>
        <end position="107"/>
    </location>
</feature>
<feature type="transmembrane region" description="Helical" evidence="2">
    <location>
        <begin position="242"/>
        <end position="266"/>
    </location>
</feature>
<evidence type="ECO:0000256" key="2">
    <source>
        <dbReference type="SAM" id="Phobius"/>
    </source>
</evidence>
<accession>A0A061QMR7</accession>
<sequence>RHGASLEGSCILMYSFGSGAMSSIYAITARRAEGERWSLACMQEKLALANRLERRRRITPEQLEGLIDFQIRHHGKAGWRPPGRRSALSPGTYCLVSVDEKHRREYRAGGRPRQGLSPPTRASCSWHPTVFFQARKGFLRRRALHHTMRKRRRSSRSCGGSGEQKPLPAEAEREPRLLLGLLLLLCQQRSEAPLQLELLAEHGKRLLLLEQLLLALEHDDLLSPQRLAHLLEVLEAVALPPFLLRLGGLLFLKDPLCLLLILFYGFPPLRRRRQRLIRVRSLRAPI</sequence>
<feature type="region of interest" description="Disordered" evidence="1">
    <location>
        <begin position="146"/>
        <end position="170"/>
    </location>
</feature>
<dbReference type="EMBL" id="GBEZ01027592">
    <property type="protein sequence ID" value="JAC59740.1"/>
    <property type="molecule type" value="Transcribed_RNA"/>
</dbReference>
<protein>
    <recommendedName>
        <fullName evidence="3">Hydroxymethylglutaryl-coenzyme A synthase C-terminal domain-containing protein</fullName>
    </recommendedName>
</protein>
<dbReference type="InterPro" id="IPR016039">
    <property type="entry name" value="Thiolase-like"/>
</dbReference>
<dbReference type="SUPFAM" id="SSF53901">
    <property type="entry name" value="Thiolase-like"/>
    <property type="match status" value="1"/>
</dbReference>
<dbReference type="AlphaFoldDB" id="A0A061QMR7"/>